<evidence type="ECO:0000313" key="4">
    <source>
        <dbReference type="Proteomes" id="UP000284841"/>
    </source>
</evidence>
<dbReference type="GO" id="GO:0016052">
    <property type="term" value="P:carbohydrate catabolic process"/>
    <property type="evidence" value="ECO:0007669"/>
    <property type="project" value="TreeGrafter"/>
</dbReference>
<dbReference type="STRING" id="1776384.GCA_900086585_03949"/>
<keyword evidence="2" id="KW-1133">Transmembrane helix</keyword>
<accession>A0A415E491</accession>
<dbReference type="OrthoDB" id="9783374at2"/>
<gene>
    <name evidence="3" type="ORF">DW099_08035</name>
</gene>
<dbReference type="EMBL" id="QRMS01000002">
    <property type="protein sequence ID" value="RHJ88345.1"/>
    <property type="molecule type" value="Genomic_DNA"/>
</dbReference>
<dbReference type="PANTHER" id="PTHR34135:SF2">
    <property type="entry name" value="LYSOZYME"/>
    <property type="match status" value="1"/>
</dbReference>
<dbReference type="CDD" id="cd06414">
    <property type="entry name" value="GH25_LytC-like"/>
    <property type="match status" value="1"/>
</dbReference>
<organism evidence="3 4">
    <name type="scientific">Emergencia timonensis</name>
    <dbReference type="NCBI Taxonomy" id="1776384"/>
    <lineage>
        <taxon>Bacteria</taxon>
        <taxon>Bacillati</taxon>
        <taxon>Bacillota</taxon>
        <taxon>Clostridia</taxon>
        <taxon>Peptostreptococcales</taxon>
        <taxon>Anaerovoracaceae</taxon>
        <taxon>Emergencia</taxon>
    </lineage>
</organism>
<name>A0A415E491_9FIRM</name>
<dbReference type="InterPro" id="IPR002053">
    <property type="entry name" value="Glyco_hydro_25"/>
</dbReference>
<proteinExistence type="inferred from homology"/>
<evidence type="ECO:0000313" key="3">
    <source>
        <dbReference type="EMBL" id="RHJ88345.1"/>
    </source>
</evidence>
<keyword evidence="2" id="KW-0812">Transmembrane</keyword>
<keyword evidence="4" id="KW-1185">Reference proteome</keyword>
<dbReference type="PROSITE" id="PS51904">
    <property type="entry name" value="GLYCOSYL_HYDROL_F25_2"/>
    <property type="match status" value="1"/>
</dbReference>
<dbReference type="AlphaFoldDB" id="A0A415E491"/>
<evidence type="ECO:0008006" key="5">
    <source>
        <dbReference type="Google" id="ProtNLM"/>
    </source>
</evidence>
<dbReference type="Proteomes" id="UP000284841">
    <property type="component" value="Unassembled WGS sequence"/>
</dbReference>
<dbReference type="GeneID" id="83006231"/>
<dbReference type="InterPro" id="IPR017853">
    <property type="entry name" value="GH"/>
</dbReference>
<dbReference type="Gene3D" id="3.20.20.80">
    <property type="entry name" value="Glycosidases"/>
    <property type="match status" value="1"/>
</dbReference>
<comment type="similarity">
    <text evidence="1">Belongs to the glycosyl hydrolase 25 family.</text>
</comment>
<dbReference type="GO" id="GO:0009253">
    <property type="term" value="P:peptidoglycan catabolic process"/>
    <property type="evidence" value="ECO:0007669"/>
    <property type="project" value="InterPro"/>
</dbReference>
<feature type="transmembrane region" description="Helical" evidence="2">
    <location>
        <begin position="12"/>
        <end position="36"/>
    </location>
</feature>
<dbReference type="GO" id="GO:0016998">
    <property type="term" value="P:cell wall macromolecule catabolic process"/>
    <property type="evidence" value="ECO:0007669"/>
    <property type="project" value="InterPro"/>
</dbReference>
<dbReference type="SUPFAM" id="SSF51445">
    <property type="entry name" value="(Trans)glycosidases"/>
    <property type="match status" value="1"/>
</dbReference>
<dbReference type="GO" id="GO:0003796">
    <property type="term" value="F:lysozyme activity"/>
    <property type="evidence" value="ECO:0007669"/>
    <property type="project" value="InterPro"/>
</dbReference>
<reference evidence="3 4" key="1">
    <citation type="submission" date="2018-08" db="EMBL/GenBank/DDBJ databases">
        <title>A genome reference for cultivated species of the human gut microbiota.</title>
        <authorList>
            <person name="Zou Y."/>
            <person name="Xue W."/>
            <person name="Luo G."/>
        </authorList>
    </citation>
    <scope>NUCLEOTIDE SEQUENCE [LARGE SCALE GENOMIC DNA]</scope>
    <source>
        <strain evidence="3 4">AM07-24</strain>
    </source>
</reference>
<protein>
    <recommendedName>
        <fullName evidence="5">Glycoside hydrolase</fullName>
    </recommendedName>
</protein>
<dbReference type="RefSeq" id="WP_067542201.1">
    <property type="nucleotide sequence ID" value="NZ_AP025567.1"/>
</dbReference>
<sequence>MRKTKKRKISTRIKFIVIGSALAMFVCTVTVFYIVLGNYDGLGLRQNIDENPYDMSYVYKKDGFLHYDDGTYQSVTGIDVSVYQKKVNWKKVKAAGVDFVIIRLGYRGYDEDGDLALDSKFKDHLKGAKEAGLDVGVYFFSQAKTTDEAIREARFVVRHIRGKGITYPVVFDMEPIDGADRITDLNAEEKTQIADAFCQVIDRNGYTPMIYGNPQWLKKHVNLEYLTKYDTWLAHYADETDYPYAFKMWQYSHTGKVNGIKGRVDLNMYFIESQ</sequence>
<evidence type="ECO:0000256" key="2">
    <source>
        <dbReference type="SAM" id="Phobius"/>
    </source>
</evidence>
<dbReference type="Pfam" id="PF01183">
    <property type="entry name" value="Glyco_hydro_25"/>
    <property type="match status" value="1"/>
</dbReference>
<comment type="caution">
    <text evidence="3">The sequence shown here is derived from an EMBL/GenBank/DDBJ whole genome shotgun (WGS) entry which is preliminary data.</text>
</comment>
<evidence type="ECO:0000256" key="1">
    <source>
        <dbReference type="ARBA" id="ARBA00010646"/>
    </source>
</evidence>
<dbReference type="PANTHER" id="PTHR34135">
    <property type="entry name" value="LYSOZYME"/>
    <property type="match status" value="1"/>
</dbReference>
<keyword evidence="2" id="KW-0472">Membrane</keyword>